<dbReference type="Proteomes" id="UP000601435">
    <property type="component" value="Unassembled WGS sequence"/>
</dbReference>
<keyword evidence="4" id="KW-1185">Reference proteome</keyword>
<proteinExistence type="predicted"/>
<evidence type="ECO:0000256" key="1">
    <source>
        <dbReference type="SAM" id="MobiDB-lite"/>
    </source>
</evidence>
<evidence type="ECO:0000313" key="3">
    <source>
        <dbReference type="EMBL" id="CAE7545230.1"/>
    </source>
</evidence>
<sequence length="1045" mass="112835">MVPSCHLNCIFARRVSDPGPVVCSACPPPSTLDIPTPVTPPLESGARAATQDWGAVVAELRAEIHHLREALSQPCQSCDASARLSSDMCQLQEDLKAQRAITQSLELAVAELRQVHRVGAAAASDNLRSVEEATGQSLDNGSMDFPLPSKPTQAKRRRRPKAKTDLKGGASCQSTSSSSGATPSLFRVIAANVTSLFSRAAAVCAIGFGVAFLAETALTARGQEILTVQLHKKGRCVVWGAPVAGAGVTSSRGVALLGGPGVRIAPLDVPDELSAQWRDGRGSPGVTCVACYADVYDATARETLFELVEDTWETLRLPRHFPVQGCAPTTDAATRHAVDVARIGSLLAVGRPLAAYEAWVQLAEDDLAFACRRQGGAGALYLCVWNGPVLVLLSSRFTGMRAFVRARNRVHSLLDWLRAEINRRHSQARHSALSQWRASVTSSQAARFRWAKAQHVKWQTVFDTPACFAAVESVWKPILRDTCRPPAGCDAHDAPDVDLPPLGLRAVAKLDLLAIAGAELRAATQRTSAHTACGCDGWRRDELLALPLTLWDSLADVLRGMAAGAIWHPSLVTVVTSLIPKRANADFLSAPGEAVRSSLLACGVGGRFQWASFRPSNGLFQGDPTAPACLAAFLAPPVQQVRQRWPQVSVSQYADDVLFAASDAHALRAAHDFFASWLLARGVQLHASKCKWASTAADPVIPAFCVQRTRLQRTSILESLGGHFVRVLILSRQARPSSLRVVVHVGSSCTMRYLGRLPGLAGCRWDGNVVLLISLPCSRLSLTQLSPGTPRKMAGSPWPYCPQYIDARSVKHCYTSRLLSRSLVGRGSHGILCGITGASGTTSTLLEDRPVEVRPHIVGAATVDILPGVIADMARKHAAAVQEIRAPVLHLLREAMRDAAFHEASRRRRDMRGLADVDRDCLAALWARVPKPEQPTLRFLMQGAAMTASRLHRSTRGRTSPTCPWEDECHRYWVCPRWSPLRVDKLGAEHHEISVEIARLGTVAATCGIPTQNITANLKSRWPDICSCMVAIHRAATPEGGDDEQ</sequence>
<comment type="caution">
    <text evidence="3">The sequence shown here is derived from an EMBL/GenBank/DDBJ whole genome shotgun (WGS) entry which is preliminary data.</text>
</comment>
<evidence type="ECO:0000313" key="4">
    <source>
        <dbReference type="Proteomes" id="UP000601435"/>
    </source>
</evidence>
<dbReference type="Gene3D" id="3.30.70.270">
    <property type="match status" value="1"/>
</dbReference>
<reference evidence="3" key="1">
    <citation type="submission" date="2021-02" db="EMBL/GenBank/DDBJ databases">
        <authorList>
            <person name="Dougan E. K."/>
            <person name="Rhodes N."/>
            <person name="Thang M."/>
            <person name="Chan C."/>
        </authorList>
    </citation>
    <scope>NUCLEOTIDE SEQUENCE</scope>
</reference>
<dbReference type="Pfam" id="PF00078">
    <property type="entry name" value="RVT_1"/>
    <property type="match status" value="1"/>
</dbReference>
<feature type="region of interest" description="Disordered" evidence="1">
    <location>
        <begin position="129"/>
        <end position="180"/>
    </location>
</feature>
<dbReference type="OrthoDB" id="10551073at2759"/>
<dbReference type="InterPro" id="IPR043502">
    <property type="entry name" value="DNA/RNA_pol_sf"/>
</dbReference>
<dbReference type="AlphaFoldDB" id="A0A812TXB1"/>
<organism evidence="3 4">
    <name type="scientific">Symbiodinium necroappetens</name>
    <dbReference type="NCBI Taxonomy" id="1628268"/>
    <lineage>
        <taxon>Eukaryota</taxon>
        <taxon>Sar</taxon>
        <taxon>Alveolata</taxon>
        <taxon>Dinophyceae</taxon>
        <taxon>Suessiales</taxon>
        <taxon>Symbiodiniaceae</taxon>
        <taxon>Symbiodinium</taxon>
    </lineage>
</organism>
<accession>A0A812TXB1</accession>
<name>A0A812TXB1_9DINO</name>
<feature type="compositionally biased region" description="Low complexity" evidence="1">
    <location>
        <begin position="168"/>
        <end position="180"/>
    </location>
</feature>
<dbReference type="InterPro" id="IPR000477">
    <property type="entry name" value="RT_dom"/>
</dbReference>
<dbReference type="EMBL" id="CAJNJA010025575">
    <property type="protein sequence ID" value="CAE7545230.1"/>
    <property type="molecule type" value="Genomic_DNA"/>
</dbReference>
<protein>
    <submittedName>
        <fullName evidence="3">PikD protein</fullName>
    </submittedName>
</protein>
<evidence type="ECO:0000259" key="2">
    <source>
        <dbReference type="Pfam" id="PF00078"/>
    </source>
</evidence>
<dbReference type="InterPro" id="IPR043128">
    <property type="entry name" value="Rev_trsase/Diguanyl_cyclase"/>
</dbReference>
<feature type="domain" description="Reverse transcriptase" evidence="2">
    <location>
        <begin position="599"/>
        <end position="694"/>
    </location>
</feature>
<dbReference type="SUPFAM" id="SSF56672">
    <property type="entry name" value="DNA/RNA polymerases"/>
    <property type="match status" value="1"/>
</dbReference>
<gene>
    <name evidence="3" type="primary">pikD</name>
    <name evidence="3" type="ORF">SNEC2469_LOCUS15694</name>
</gene>